<dbReference type="Pfam" id="PF03108">
    <property type="entry name" value="DBD_Tnp_Mut"/>
    <property type="match status" value="1"/>
</dbReference>
<dbReference type="AlphaFoldDB" id="A0A445DRS4"/>
<protein>
    <recommendedName>
        <fullName evidence="1">Transposase MuDR plant domain-containing protein</fullName>
    </recommendedName>
</protein>
<dbReference type="InterPro" id="IPR004332">
    <property type="entry name" value="Transposase_MuDR"/>
</dbReference>
<keyword evidence="3" id="KW-1185">Reference proteome</keyword>
<comment type="caution">
    <text evidence="2">The sequence shown here is derived from an EMBL/GenBank/DDBJ whole genome shotgun (WGS) entry which is preliminary data.</text>
</comment>
<name>A0A445DRS4_ARAHY</name>
<feature type="domain" description="Transposase MuDR plant" evidence="1">
    <location>
        <begin position="32"/>
        <end position="96"/>
    </location>
</feature>
<reference evidence="2 3" key="1">
    <citation type="submission" date="2019-01" db="EMBL/GenBank/DDBJ databases">
        <title>Sequencing of cultivated peanut Arachis hypogaea provides insights into genome evolution and oil improvement.</title>
        <authorList>
            <person name="Chen X."/>
        </authorList>
    </citation>
    <scope>NUCLEOTIDE SEQUENCE [LARGE SCALE GENOMIC DNA]</scope>
    <source>
        <strain evidence="3">cv. Fuhuasheng</strain>
        <tissue evidence="2">Leaves</tissue>
    </source>
</reference>
<sequence length="173" mass="20264">MKTPPNSEDELQSDEDLNEFPIFRNGARFGELQLQVGMKFNTKYEFRDAVREYTIQEGRRIKFKKNDNLRCKAMCKVKECAWDVYASRDCDDSCWQIKTFNDNHTCAREKTNMAANRVWVVSKLVKKVRKYPNFKQCEAAVYFRTKCDLMLNRNSIARALADARNVVHGDENA</sequence>
<organism evidence="2 3">
    <name type="scientific">Arachis hypogaea</name>
    <name type="common">Peanut</name>
    <dbReference type="NCBI Taxonomy" id="3818"/>
    <lineage>
        <taxon>Eukaryota</taxon>
        <taxon>Viridiplantae</taxon>
        <taxon>Streptophyta</taxon>
        <taxon>Embryophyta</taxon>
        <taxon>Tracheophyta</taxon>
        <taxon>Spermatophyta</taxon>
        <taxon>Magnoliopsida</taxon>
        <taxon>eudicotyledons</taxon>
        <taxon>Gunneridae</taxon>
        <taxon>Pentapetalae</taxon>
        <taxon>rosids</taxon>
        <taxon>fabids</taxon>
        <taxon>Fabales</taxon>
        <taxon>Fabaceae</taxon>
        <taxon>Papilionoideae</taxon>
        <taxon>50 kb inversion clade</taxon>
        <taxon>dalbergioids sensu lato</taxon>
        <taxon>Dalbergieae</taxon>
        <taxon>Pterocarpus clade</taxon>
        <taxon>Arachis</taxon>
    </lineage>
</organism>
<dbReference type="EMBL" id="SDMP01000003">
    <property type="protein sequence ID" value="RYR65837.1"/>
    <property type="molecule type" value="Genomic_DNA"/>
</dbReference>
<proteinExistence type="predicted"/>
<dbReference type="PANTHER" id="PTHR31973">
    <property type="entry name" value="POLYPROTEIN, PUTATIVE-RELATED"/>
    <property type="match status" value="1"/>
</dbReference>
<dbReference type="PANTHER" id="PTHR31973:SF187">
    <property type="entry name" value="MUTATOR TRANSPOSASE MUDRA PROTEIN"/>
    <property type="match status" value="1"/>
</dbReference>
<evidence type="ECO:0000259" key="1">
    <source>
        <dbReference type="Pfam" id="PF03108"/>
    </source>
</evidence>
<evidence type="ECO:0000313" key="3">
    <source>
        <dbReference type="Proteomes" id="UP000289738"/>
    </source>
</evidence>
<dbReference type="Proteomes" id="UP000289738">
    <property type="component" value="Chromosome A03"/>
</dbReference>
<gene>
    <name evidence="2" type="ORF">Ahy_A03g011757</name>
</gene>
<accession>A0A445DRS4</accession>
<evidence type="ECO:0000313" key="2">
    <source>
        <dbReference type="EMBL" id="RYR65837.1"/>
    </source>
</evidence>